<reference evidence="2" key="1">
    <citation type="submission" date="2018-03" db="EMBL/GenBank/DDBJ databases">
        <title>Phage therapy in agriculture - a green tech approach to combat plant pathogenic bacteria.</title>
        <authorList>
            <person name="Carstens A.B."/>
            <person name="Djurhuus A.M."/>
            <person name="Hansen L.H."/>
        </authorList>
    </citation>
    <scope>NUCLEOTIDE SEQUENCE [LARGE SCALE GENOMIC DNA]</scope>
</reference>
<dbReference type="Pfam" id="PF16805">
    <property type="entry name" value="Trans_coact"/>
    <property type="match status" value="1"/>
</dbReference>
<comment type="subunit">
    <text evidence="1">Interacts with the beta subunit of host RNAP RpoB (via flap domain). Part of the transcription activation complex containing host RNAP, the viral RNA polymerase sigma-like factor, the coactivator gp33, and the sliding clamp.</text>
</comment>
<dbReference type="Gene3D" id="1.10.10.2850">
    <property type="entry name" value="Phage late-transcription coactivator-like"/>
    <property type="match status" value="1"/>
</dbReference>
<dbReference type="RefSeq" id="YP_010095209.1">
    <property type="nucleotide sequence ID" value="NC_055743.1"/>
</dbReference>
<organism evidence="2 3">
    <name type="scientific">Erwinia phage Cronus</name>
    <dbReference type="NCBI Taxonomy" id="2163633"/>
    <lineage>
        <taxon>Viruses</taxon>
        <taxon>Duplodnaviria</taxon>
        <taxon>Heunggongvirae</taxon>
        <taxon>Uroviricota</taxon>
        <taxon>Caudoviricetes</taxon>
        <taxon>Pantevenvirales</taxon>
        <taxon>Straboviridae</taxon>
        <taxon>Tevenvirinae</taxon>
        <taxon>Risoevirus</taxon>
        <taxon>Risoevirus cronus</taxon>
        <taxon>Roskildevirus cronus</taxon>
    </lineage>
</organism>
<dbReference type="HAMAP" id="MF_04165">
    <property type="entry name" value="T4_TRANSCR_COACT"/>
    <property type="match status" value="1"/>
</dbReference>
<feature type="region of interest" description="Involved in transcriptional enhancement" evidence="1">
    <location>
        <begin position="96"/>
        <end position="102"/>
    </location>
</feature>
<dbReference type="InterPro" id="IPR046384">
    <property type="entry name" value="LTACT_myovirus"/>
</dbReference>
<accession>A0A2S1GM01</accession>
<comment type="similarity">
    <text evidence="1">Belongs to the Tevenvirinae late transcription coactivator family.</text>
</comment>
<proteinExistence type="inferred from homology"/>
<dbReference type="KEGG" id="vg:65112843"/>
<dbReference type="EMBL" id="MH059636">
    <property type="protein sequence ID" value="AWD90410.1"/>
    <property type="molecule type" value="Genomic_DNA"/>
</dbReference>
<dbReference type="GO" id="GO:0140537">
    <property type="term" value="F:transcription regulator activator activity"/>
    <property type="evidence" value="ECO:0007669"/>
    <property type="project" value="UniProtKB-UniRule"/>
</dbReference>
<dbReference type="GO" id="GO:0019086">
    <property type="term" value="P:late viral transcription"/>
    <property type="evidence" value="ECO:0007669"/>
    <property type="project" value="UniProtKB-UniRule"/>
</dbReference>
<protein>
    <recommendedName>
        <fullName evidence="1">Late transcription coactivator</fullName>
    </recommendedName>
    <alternativeName>
        <fullName evidence="1">RNA polymerase-associated protein Gp33</fullName>
    </alternativeName>
</protein>
<evidence type="ECO:0000256" key="1">
    <source>
        <dbReference type="HAMAP-Rule" id="MF_04165"/>
    </source>
</evidence>
<comment type="function">
    <text evidence="1">Activates transcription at late promoters when the sliding clamp is present. Binds to both the host RNA polymerase (RNAP) and the upstream dsDNA.</text>
</comment>
<dbReference type="InterPro" id="IPR031836">
    <property type="entry name" value="Trans_coact"/>
</dbReference>
<feature type="region of interest" description="Interaction with host RNAP" evidence="1">
    <location>
        <begin position="52"/>
        <end position="82"/>
    </location>
</feature>
<comment type="domain">
    <text evidence="1">The C-terminus is involved in transcriptional enhancement.</text>
</comment>
<keyword evidence="3" id="KW-1185">Reference proteome</keyword>
<dbReference type="InterPro" id="IPR042071">
    <property type="entry name" value="Trans_coact_sf"/>
</dbReference>
<sequence length="102" mass="11681">MTLFSQQNLNENQEPSKALDVNALLDKQKNGFEIEQLVVEHGLTFLEATSRWMEEHSVPEGNHSRFIPSIIIDKIKDEAVNDNLLRPSLAKNYKTNSLDFLL</sequence>
<evidence type="ECO:0000313" key="2">
    <source>
        <dbReference type="EMBL" id="AWD90410.1"/>
    </source>
</evidence>
<name>A0A2S1GM01_9CAUD</name>
<evidence type="ECO:0000313" key="3">
    <source>
        <dbReference type="Proteomes" id="UP000246316"/>
    </source>
</evidence>
<dbReference type="GeneID" id="65112843"/>
<dbReference type="Proteomes" id="UP000246316">
    <property type="component" value="Segment"/>
</dbReference>